<sequence length="326" mass="34760">MANVYIAGEIPVKAATLLRQPDLEVETYHGKTLIDHATLKNAVANADYLITPLSTTVDQDILDHAPHLKLIANFGAGTNNVDTAYAAKLGIPVTNTPNVSAVATAESTTGLMISLAHRIAEGDHLMRTTGFNGWAPLFFLGHNLQAKTLGIVGMGQIGQQVAKRMHAFDMPIVYTQHHRLPVSVETQLGATFVSMDELLATADVVSLHLPLNKNTTHLIDATALSKMKPSAYLINAARGPIVDEAALVTALKAHQIAGAALDVYEHEPDVEPALKTMANVVLTPHLGNATVEARDGMAAIVANNVLAASHHHFPNYVVNGVTTIKR</sequence>
<dbReference type="FunFam" id="3.40.50.720:FF:000203">
    <property type="entry name" value="D-3-phosphoglycerate dehydrogenase (SerA)"/>
    <property type="match status" value="1"/>
</dbReference>
<dbReference type="AlphaFoldDB" id="A0A426DA63"/>
<evidence type="ECO:0000259" key="5">
    <source>
        <dbReference type="Pfam" id="PF00389"/>
    </source>
</evidence>
<dbReference type="GO" id="GO:0016616">
    <property type="term" value="F:oxidoreductase activity, acting on the CH-OH group of donors, NAD or NADP as acceptor"/>
    <property type="evidence" value="ECO:0007669"/>
    <property type="project" value="InterPro"/>
</dbReference>
<dbReference type="CDD" id="cd12178">
    <property type="entry name" value="2-Hacid_dh_13"/>
    <property type="match status" value="1"/>
</dbReference>
<comment type="similarity">
    <text evidence="1 4">Belongs to the D-isomer specific 2-hydroxyacid dehydrogenase family.</text>
</comment>
<dbReference type="InterPro" id="IPR036291">
    <property type="entry name" value="NAD(P)-bd_dom_sf"/>
</dbReference>
<dbReference type="Pfam" id="PF00389">
    <property type="entry name" value="2-Hacid_dh"/>
    <property type="match status" value="1"/>
</dbReference>
<dbReference type="SUPFAM" id="SSF52283">
    <property type="entry name" value="Formate/glycerate dehydrogenase catalytic domain-like"/>
    <property type="match status" value="1"/>
</dbReference>
<evidence type="ECO:0000256" key="1">
    <source>
        <dbReference type="ARBA" id="ARBA00005854"/>
    </source>
</evidence>
<feature type="domain" description="D-isomer specific 2-hydroxyacid dehydrogenase catalytic" evidence="5">
    <location>
        <begin position="8"/>
        <end position="319"/>
    </location>
</feature>
<proteinExistence type="inferred from homology"/>
<keyword evidence="2 4" id="KW-0560">Oxidoreductase</keyword>
<dbReference type="EMBL" id="QWZQ01000005">
    <property type="protein sequence ID" value="RRK11455.1"/>
    <property type="molecule type" value="Genomic_DNA"/>
</dbReference>
<dbReference type="InterPro" id="IPR006140">
    <property type="entry name" value="D-isomer_DH_NAD-bd"/>
</dbReference>
<feature type="domain" description="D-isomer specific 2-hydroxyacid dehydrogenase NAD-binding" evidence="6">
    <location>
        <begin position="110"/>
        <end position="287"/>
    </location>
</feature>
<dbReference type="PROSITE" id="PS00670">
    <property type="entry name" value="D_2_HYDROXYACID_DH_2"/>
    <property type="match status" value="1"/>
</dbReference>
<evidence type="ECO:0000256" key="3">
    <source>
        <dbReference type="ARBA" id="ARBA00023027"/>
    </source>
</evidence>
<accession>A0A426DA63</accession>
<dbReference type="Pfam" id="PF02826">
    <property type="entry name" value="2-Hacid_dh_C"/>
    <property type="match status" value="1"/>
</dbReference>
<evidence type="ECO:0000256" key="4">
    <source>
        <dbReference type="RuleBase" id="RU003719"/>
    </source>
</evidence>
<dbReference type="Gene3D" id="3.40.50.720">
    <property type="entry name" value="NAD(P)-binding Rossmann-like Domain"/>
    <property type="match status" value="2"/>
</dbReference>
<evidence type="ECO:0000259" key="6">
    <source>
        <dbReference type="Pfam" id="PF02826"/>
    </source>
</evidence>
<dbReference type="PROSITE" id="PS00671">
    <property type="entry name" value="D_2_HYDROXYACID_DH_3"/>
    <property type="match status" value="1"/>
</dbReference>
<dbReference type="GO" id="GO:0051287">
    <property type="term" value="F:NAD binding"/>
    <property type="evidence" value="ECO:0007669"/>
    <property type="project" value="InterPro"/>
</dbReference>
<organism evidence="7 8">
    <name type="scientific">Lactiplantibacillus garii</name>
    <dbReference type="NCBI Taxonomy" id="2306423"/>
    <lineage>
        <taxon>Bacteria</taxon>
        <taxon>Bacillati</taxon>
        <taxon>Bacillota</taxon>
        <taxon>Bacilli</taxon>
        <taxon>Lactobacillales</taxon>
        <taxon>Lactobacillaceae</taxon>
        <taxon>Lactiplantibacillus</taxon>
    </lineage>
</organism>
<name>A0A426DA63_9LACO</name>
<comment type="caution">
    <text evidence="7">The sequence shown here is derived from an EMBL/GenBank/DDBJ whole genome shotgun (WGS) entry which is preliminary data.</text>
</comment>
<dbReference type="Proteomes" id="UP000283633">
    <property type="component" value="Unassembled WGS sequence"/>
</dbReference>
<dbReference type="InterPro" id="IPR050857">
    <property type="entry name" value="D-2-hydroxyacid_DH"/>
</dbReference>
<dbReference type="PANTHER" id="PTHR42789:SF1">
    <property type="entry name" value="D-ISOMER SPECIFIC 2-HYDROXYACID DEHYDROGENASE FAMILY PROTEIN (AFU_ORTHOLOGUE AFUA_6G10090)"/>
    <property type="match status" value="1"/>
</dbReference>
<dbReference type="SUPFAM" id="SSF51735">
    <property type="entry name" value="NAD(P)-binding Rossmann-fold domains"/>
    <property type="match status" value="1"/>
</dbReference>
<evidence type="ECO:0000313" key="8">
    <source>
        <dbReference type="Proteomes" id="UP000283633"/>
    </source>
</evidence>
<reference evidence="7 8" key="1">
    <citation type="submission" date="2018-08" db="EMBL/GenBank/DDBJ databases">
        <title>Genome Lactobacillus garii FI11369.</title>
        <authorList>
            <person name="Diaz M."/>
            <person name="Narbad A."/>
        </authorList>
    </citation>
    <scope>NUCLEOTIDE SEQUENCE [LARGE SCALE GENOMIC DNA]</scope>
    <source>
        <strain evidence="7 8">FI11369</strain>
    </source>
</reference>
<keyword evidence="3" id="KW-0520">NAD</keyword>
<dbReference type="PANTHER" id="PTHR42789">
    <property type="entry name" value="D-ISOMER SPECIFIC 2-HYDROXYACID DEHYDROGENASE FAMILY PROTEIN (AFU_ORTHOLOGUE AFUA_6G10090)"/>
    <property type="match status" value="1"/>
</dbReference>
<evidence type="ECO:0000313" key="7">
    <source>
        <dbReference type="EMBL" id="RRK11455.1"/>
    </source>
</evidence>
<keyword evidence="8" id="KW-1185">Reference proteome</keyword>
<dbReference type="OrthoDB" id="9805416at2"/>
<protein>
    <submittedName>
        <fullName evidence="7">Hydroxyacid dehydrogenase</fullName>
    </submittedName>
</protein>
<evidence type="ECO:0000256" key="2">
    <source>
        <dbReference type="ARBA" id="ARBA00023002"/>
    </source>
</evidence>
<dbReference type="RefSeq" id="WP_125071382.1">
    <property type="nucleotide sequence ID" value="NZ_QWZQ01000005.1"/>
</dbReference>
<dbReference type="InterPro" id="IPR029753">
    <property type="entry name" value="D-isomer_DH_CS"/>
</dbReference>
<gene>
    <name evidence="7" type="ORF">D1831_02670</name>
</gene>
<dbReference type="InterPro" id="IPR006139">
    <property type="entry name" value="D-isomer_2_OHA_DH_cat_dom"/>
</dbReference>